<feature type="region of interest" description="Disordered" evidence="1">
    <location>
        <begin position="126"/>
        <end position="148"/>
    </location>
</feature>
<proteinExistence type="predicted"/>
<dbReference type="AlphaFoldDB" id="A0A5B7D1Q4"/>
<accession>A0A5B7D1Q4</accession>
<dbReference type="EMBL" id="VSRR010000468">
    <property type="protein sequence ID" value="MPC15982.1"/>
    <property type="molecule type" value="Genomic_DNA"/>
</dbReference>
<organism evidence="2 3">
    <name type="scientific">Portunus trituberculatus</name>
    <name type="common">Swimming crab</name>
    <name type="synonym">Neptunus trituberculatus</name>
    <dbReference type="NCBI Taxonomy" id="210409"/>
    <lineage>
        <taxon>Eukaryota</taxon>
        <taxon>Metazoa</taxon>
        <taxon>Ecdysozoa</taxon>
        <taxon>Arthropoda</taxon>
        <taxon>Crustacea</taxon>
        <taxon>Multicrustacea</taxon>
        <taxon>Malacostraca</taxon>
        <taxon>Eumalacostraca</taxon>
        <taxon>Eucarida</taxon>
        <taxon>Decapoda</taxon>
        <taxon>Pleocyemata</taxon>
        <taxon>Brachyura</taxon>
        <taxon>Eubrachyura</taxon>
        <taxon>Portunoidea</taxon>
        <taxon>Portunidae</taxon>
        <taxon>Portuninae</taxon>
        <taxon>Portunus</taxon>
    </lineage>
</organism>
<keyword evidence="3" id="KW-1185">Reference proteome</keyword>
<reference evidence="2 3" key="1">
    <citation type="submission" date="2019-05" db="EMBL/GenBank/DDBJ databases">
        <title>Another draft genome of Portunus trituberculatus and its Hox gene families provides insights of decapod evolution.</title>
        <authorList>
            <person name="Jeong J.-H."/>
            <person name="Song I."/>
            <person name="Kim S."/>
            <person name="Choi T."/>
            <person name="Kim D."/>
            <person name="Ryu S."/>
            <person name="Kim W."/>
        </authorList>
    </citation>
    <scope>NUCLEOTIDE SEQUENCE [LARGE SCALE GENOMIC DNA]</scope>
    <source>
        <tissue evidence="2">Muscle</tissue>
    </source>
</reference>
<evidence type="ECO:0000313" key="3">
    <source>
        <dbReference type="Proteomes" id="UP000324222"/>
    </source>
</evidence>
<dbReference type="Proteomes" id="UP000324222">
    <property type="component" value="Unassembled WGS sequence"/>
</dbReference>
<protein>
    <submittedName>
        <fullName evidence="2">Uncharacterized protein</fullName>
    </submittedName>
</protein>
<comment type="caution">
    <text evidence="2">The sequence shown here is derived from an EMBL/GenBank/DDBJ whole genome shotgun (WGS) entry which is preliminary data.</text>
</comment>
<name>A0A5B7D1Q4_PORTR</name>
<gene>
    <name evidence="2" type="ORF">E2C01_008788</name>
</gene>
<evidence type="ECO:0000313" key="2">
    <source>
        <dbReference type="EMBL" id="MPC15982.1"/>
    </source>
</evidence>
<sequence length="276" mass="30534">MFETVKAHPTFTYSESYVYSQNLYEFPEEGILGMFPSFVHKGLTKRHRSSAESIDLAQMKQSKIFSGAHDRVSFRDRSAMAAPMVSVQPSVTPSVSDWAYCDEDSLAMKSSGDIVTAVPRGLTLAKSTVRPDPRPPVPCRNGGNSRHSPIPVSKGDFDGLVTSARPNSTFRLQFLASWWMLASGRWISGASFRCSDVGFASTVFLIQSLAYVTRPCHPKPFGNRVASLMMDLSVAPSPVYSFLLPLPRYALLPWMARRIAASSVPLTISRTLFYSF</sequence>
<evidence type="ECO:0000256" key="1">
    <source>
        <dbReference type="SAM" id="MobiDB-lite"/>
    </source>
</evidence>